<comment type="caution">
    <text evidence="1">The sequence shown here is derived from an EMBL/GenBank/DDBJ whole genome shotgun (WGS) entry which is preliminary data.</text>
</comment>
<gene>
    <name evidence="1" type="ORF">CLLI_20380</name>
</gene>
<keyword evidence="2" id="KW-1185">Reference proteome</keyword>
<organism evidence="1 2">
    <name type="scientific">Clostridium liquoris</name>
    <dbReference type="NCBI Taxonomy" id="1289519"/>
    <lineage>
        <taxon>Bacteria</taxon>
        <taxon>Bacillati</taxon>
        <taxon>Bacillota</taxon>
        <taxon>Clostridia</taxon>
        <taxon>Eubacteriales</taxon>
        <taxon>Clostridiaceae</taxon>
        <taxon>Clostridium</taxon>
    </lineage>
</organism>
<dbReference type="RefSeq" id="WP_106064117.1">
    <property type="nucleotide sequence ID" value="NZ_PVXO01000054.1"/>
</dbReference>
<reference evidence="1 2" key="1">
    <citation type="submission" date="2018-03" db="EMBL/GenBank/DDBJ databases">
        <title>Genome sequence of Clostridium liquoris DSM 100320.</title>
        <authorList>
            <person name="Poehlein A."/>
            <person name="Daniel R."/>
        </authorList>
    </citation>
    <scope>NUCLEOTIDE SEQUENCE [LARGE SCALE GENOMIC DNA]</scope>
    <source>
        <strain evidence="1 2">DSM 100320</strain>
    </source>
</reference>
<evidence type="ECO:0000313" key="1">
    <source>
        <dbReference type="EMBL" id="PRR77943.1"/>
    </source>
</evidence>
<name>A0A2T0B2A0_9CLOT</name>
<proteinExistence type="predicted"/>
<dbReference type="EMBL" id="PVXO01000054">
    <property type="protein sequence ID" value="PRR77943.1"/>
    <property type="molecule type" value="Genomic_DNA"/>
</dbReference>
<dbReference type="Gene3D" id="3.30.70.1900">
    <property type="match status" value="1"/>
</dbReference>
<dbReference type="OrthoDB" id="86642at2"/>
<dbReference type="Proteomes" id="UP000239706">
    <property type="component" value="Unassembled WGS sequence"/>
</dbReference>
<evidence type="ECO:0008006" key="3">
    <source>
        <dbReference type="Google" id="ProtNLM"/>
    </source>
</evidence>
<evidence type="ECO:0000313" key="2">
    <source>
        <dbReference type="Proteomes" id="UP000239706"/>
    </source>
</evidence>
<sequence>MKFYELIATIFLKKDTHFSQSSELIGKNISNLMLNDNDLRKYHKEKIYKYVFTNLYPVEKDGVYKKDRVYILNLRCFSENYILKIKKCMENYESSDLRIISADIKGINQKHINFLETITPAIVTIDSKPWLPNGDILLLVKRLHANAEKKFKFFFNEEIGEVEDYFIEKLKILNRKPTYYSYKGIRLLGNKFKIKVNDDDKSQKLAFIVLGGGLAEKNSILGAGYCKCDWR</sequence>
<protein>
    <recommendedName>
        <fullName evidence="3">CRISPR associated protein Cas6</fullName>
    </recommendedName>
</protein>
<accession>A0A2T0B2A0</accession>
<dbReference type="AlphaFoldDB" id="A0A2T0B2A0"/>